<dbReference type="Gene3D" id="3.40.50.261">
    <property type="entry name" value="Succinyl-CoA synthetase domains"/>
    <property type="match status" value="2"/>
</dbReference>
<dbReference type="KEGG" id="avt:NCTC3438_00706"/>
<organism evidence="3 4">
    <name type="scientific">Avibacterium volantium</name>
    <name type="common">Pasteurella volantium</name>
    <dbReference type="NCBI Taxonomy" id="762"/>
    <lineage>
        <taxon>Bacteria</taxon>
        <taxon>Pseudomonadati</taxon>
        <taxon>Pseudomonadota</taxon>
        <taxon>Gammaproteobacteria</taxon>
        <taxon>Pasteurellales</taxon>
        <taxon>Pasteurellaceae</taxon>
        <taxon>Avibacterium</taxon>
    </lineage>
</organism>
<sequence>MITAAIKSNCFQDSVSLMIISKTLSAMESVKQVSVMMGTPANKDLFKTTGLWHDLFNEATPNDICIAIETENTANSEVILAEVSDALDNELANIANASRGKKLPTVRSWARAEKALPDANIALISIAGEYASGVANQALDKGLNVMMFSDNVSIEDEIALKQKAKRKNLIVMGPDCGTSYIAGIPLAFANKMPKGNIGIVGASGTGIQELCSQIALAGSGITHAIGLGGRDLSEKVGGISAEMALDLLENDENTQVITFVSKPPAPNVRLRIIEKMQSLTKPVVAIFLGDKPEQKRLSGGVHLAYTLDEAAKSAVHFQKVFSLFKQSGKALTFTSIRGLYTGGTLAAEAAMLLADALDEKLETSHDKGLMFNAQNHTIIDLGDDFYTVGRPHPMIDPSTRTDQILALKDDSFGILLVDVVLGYGSCADPAKAVIEAVTSLRQQKTEPFVVIATVTGTDQDPQNRQAQIQALEAEDIIVANSVQEAVDMALIAGQLSLTTHQGFSQNNLLAEPKVINIGLTNFAEDLLHCQATAIHYRWAPIAGGNAKMIQLLNKLS</sequence>
<dbReference type="GO" id="GO:0004776">
    <property type="term" value="F:succinate-CoA ligase (GDP-forming) activity"/>
    <property type="evidence" value="ECO:0007669"/>
    <property type="project" value="TreeGrafter"/>
</dbReference>
<dbReference type="GO" id="GO:0009361">
    <property type="term" value="C:succinate-CoA ligase complex (ADP-forming)"/>
    <property type="evidence" value="ECO:0007669"/>
    <property type="project" value="TreeGrafter"/>
</dbReference>
<dbReference type="AlphaFoldDB" id="A0A3S4KWI3"/>
<keyword evidence="4" id="KW-1185">Reference proteome</keyword>
<dbReference type="RefSeq" id="WP_126371464.1">
    <property type="nucleotide sequence ID" value="NZ_LR134167.1"/>
</dbReference>
<gene>
    <name evidence="3" type="primary">fdrA</name>
    <name evidence="3" type="ORF">NCTC3438_00706</name>
</gene>
<dbReference type="SUPFAM" id="SSF52210">
    <property type="entry name" value="Succinyl-CoA synthetase domains"/>
    <property type="match status" value="2"/>
</dbReference>
<feature type="domain" description="ATP-citrate synthase/succinyl-CoA ligase C-terminal" evidence="1">
    <location>
        <begin position="339"/>
        <end position="489"/>
    </location>
</feature>
<proteinExistence type="predicted"/>
<dbReference type="NCBIfam" id="NF004760">
    <property type="entry name" value="PRK06091.1"/>
    <property type="match status" value="1"/>
</dbReference>
<evidence type="ECO:0000313" key="3">
    <source>
        <dbReference type="EMBL" id="VEB22895.1"/>
    </source>
</evidence>
<evidence type="ECO:0000259" key="2">
    <source>
        <dbReference type="Pfam" id="PF02629"/>
    </source>
</evidence>
<dbReference type="GO" id="GO:0006099">
    <property type="term" value="P:tricarboxylic acid cycle"/>
    <property type="evidence" value="ECO:0007669"/>
    <property type="project" value="TreeGrafter"/>
</dbReference>
<dbReference type="Gene3D" id="3.40.50.720">
    <property type="entry name" value="NAD(P)-binding Rossmann-like Domain"/>
    <property type="match status" value="1"/>
</dbReference>
<feature type="domain" description="CoA-binding" evidence="2">
    <location>
        <begin position="194"/>
        <end position="289"/>
    </location>
</feature>
<dbReference type="PANTHER" id="PTHR11117:SF24">
    <property type="entry name" value="PROTEIN FDRA"/>
    <property type="match status" value="1"/>
</dbReference>
<evidence type="ECO:0000313" key="4">
    <source>
        <dbReference type="Proteomes" id="UP000268198"/>
    </source>
</evidence>
<dbReference type="InterPro" id="IPR005811">
    <property type="entry name" value="SUCC_ACL_C"/>
</dbReference>
<dbReference type="Pfam" id="PF02629">
    <property type="entry name" value="CoA_binding"/>
    <property type="match status" value="1"/>
</dbReference>
<dbReference type="InterPro" id="IPR016102">
    <property type="entry name" value="Succinyl-CoA_synth-like"/>
</dbReference>
<evidence type="ECO:0000259" key="1">
    <source>
        <dbReference type="Pfam" id="PF00549"/>
    </source>
</evidence>
<dbReference type="Pfam" id="PF00549">
    <property type="entry name" value="Ligase_CoA"/>
    <property type="match status" value="1"/>
</dbReference>
<protein>
    <submittedName>
        <fullName evidence="3">Membrane protein FdrA</fullName>
    </submittedName>
</protein>
<dbReference type="Proteomes" id="UP000268198">
    <property type="component" value="Chromosome"/>
</dbReference>
<name>A0A3S4KWI3_AVIVO</name>
<accession>A0A3S4KWI3</accession>
<dbReference type="GO" id="GO:0005829">
    <property type="term" value="C:cytosol"/>
    <property type="evidence" value="ECO:0007669"/>
    <property type="project" value="TreeGrafter"/>
</dbReference>
<dbReference type="PANTHER" id="PTHR11117">
    <property type="entry name" value="SUCCINYL-COA LIGASE SUBUNIT ALPHA"/>
    <property type="match status" value="1"/>
</dbReference>
<dbReference type="GO" id="GO:0004775">
    <property type="term" value="F:succinate-CoA ligase (ADP-forming) activity"/>
    <property type="evidence" value="ECO:0007669"/>
    <property type="project" value="TreeGrafter"/>
</dbReference>
<dbReference type="OrthoDB" id="5580580at2"/>
<reference evidence="3 4" key="1">
    <citation type="submission" date="2018-12" db="EMBL/GenBank/DDBJ databases">
        <authorList>
            <consortium name="Pathogen Informatics"/>
        </authorList>
    </citation>
    <scope>NUCLEOTIDE SEQUENCE [LARGE SCALE GENOMIC DNA]</scope>
    <source>
        <strain evidence="3 4">NCTC3438</strain>
    </source>
</reference>
<dbReference type="InterPro" id="IPR003781">
    <property type="entry name" value="CoA-bd"/>
</dbReference>
<dbReference type="EMBL" id="LR134167">
    <property type="protein sequence ID" value="VEB22895.1"/>
    <property type="molecule type" value="Genomic_DNA"/>
</dbReference>